<protein>
    <recommendedName>
        <fullName evidence="6">TPM domain-containing protein</fullName>
    </recommendedName>
</protein>
<organism evidence="4 5">
    <name type="scientific">Actinomadura monticuli</name>
    <dbReference type="NCBI Taxonomy" id="3097367"/>
    <lineage>
        <taxon>Bacteria</taxon>
        <taxon>Bacillati</taxon>
        <taxon>Actinomycetota</taxon>
        <taxon>Actinomycetes</taxon>
        <taxon>Streptosporangiales</taxon>
        <taxon>Thermomonosporaceae</taxon>
        <taxon>Actinomadura</taxon>
    </lineage>
</organism>
<evidence type="ECO:0008006" key="6">
    <source>
        <dbReference type="Google" id="ProtNLM"/>
    </source>
</evidence>
<keyword evidence="2" id="KW-1133">Transmembrane helix</keyword>
<evidence type="ECO:0000256" key="3">
    <source>
        <dbReference type="SAM" id="SignalP"/>
    </source>
</evidence>
<sequence length="423" mass="45943">MNAIARILVLTAVAVVAPLLAAAPAAASEPVPAYAQHRLERVAAALAEDPLFVDPDMASALDEAGRARVREAMRSAAAVLGTPVYVVVIPNKSESESQGRDDVFLHWLHDRLRRDGLYVLVNSSSWFEEKAFGVPRRLYSIEDDTADRPADTENRFADLADRLSARLRVIRDARSGPPDTPRLYSTPDPFGQEDRLRPAEAETRAPFLTGLLLAGPVAGLTLYGAGVGAAAYRRRRREPRPVPAIATVEARPGAPAEPSMKWLRRMGRRELDRLRALLPKSTGNPGREYAVSAYDVAQILYDDAGDDPGRSLDLVGTIVLARLGRAALVHKTERPPAPCYVNPLHGTSTQNRKLRLGTAGPRRRRVCAACGGRGTAELAARELKVPGPDGPRPHHTIAGVWKDTAFGADGDLIRRIQEYLGVE</sequence>
<feature type="signal peptide" evidence="3">
    <location>
        <begin position="1"/>
        <end position="27"/>
    </location>
</feature>
<feature type="chain" id="PRO_5045690221" description="TPM domain-containing protein" evidence="3">
    <location>
        <begin position="28"/>
        <end position="423"/>
    </location>
</feature>
<keyword evidence="5" id="KW-1185">Reference proteome</keyword>
<dbReference type="Proteomes" id="UP001569963">
    <property type="component" value="Unassembled WGS sequence"/>
</dbReference>
<keyword evidence="2" id="KW-0812">Transmembrane</keyword>
<proteinExistence type="predicted"/>
<evidence type="ECO:0000256" key="1">
    <source>
        <dbReference type="SAM" id="MobiDB-lite"/>
    </source>
</evidence>
<gene>
    <name evidence="4" type="ORF">SM611_01120</name>
</gene>
<dbReference type="RefSeq" id="WP_371946868.1">
    <property type="nucleotide sequence ID" value="NZ_JAXCEI010000001.1"/>
</dbReference>
<reference evidence="4 5" key="1">
    <citation type="submission" date="2023-11" db="EMBL/GenBank/DDBJ databases">
        <title>Actinomadura monticuli sp. nov., isolated from volcanic ash.</title>
        <authorList>
            <person name="Lee S.D."/>
            <person name="Yang H."/>
            <person name="Kim I.S."/>
        </authorList>
    </citation>
    <scope>NUCLEOTIDE SEQUENCE [LARGE SCALE GENOMIC DNA]</scope>
    <source>
        <strain evidence="4 5">DLS-62</strain>
    </source>
</reference>
<evidence type="ECO:0000256" key="2">
    <source>
        <dbReference type="SAM" id="Phobius"/>
    </source>
</evidence>
<keyword evidence="3" id="KW-0732">Signal</keyword>
<evidence type="ECO:0000313" key="4">
    <source>
        <dbReference type="EMBL" id="MFA1537523.1"/>
    </source>
</evidence>
<name>A0ABV4Q393_9ACTN</name>
<feature type="region of interest" description="Disordered" evidence="1">
    <location>
        <begin position="174"/>
        <end position="194"/>
    </location>
</feature>
<evidence type="ECO:0000313" key="5">
    <source>
        <dbReference type="Proteomes" id="UP001569963"/>
    </source>
</evidence>
<dbReference type="EMBL" id="JAXCEI010000001">
    <property type="protein sequence ID" value="MFA1537523.1"/>
    <property type="molecule type" value="Genomic_DNA"/>
</dbReference>
<keyword evidence="2" id="KW-0472">Membrane</keyword>
<feature type="transmembrane region" description="Helical" evidence="2">
    <location>
        <begin position="207"/>
        <end position="232"/>
    </location>
</feature>
<accession>A0ABV4Q393</accession>
<comment type="caution">
    <text evidence="4">The sequence shown here is derived from an EMBL/GenBank/DDBJ whole genome shotgun (WGS) entry which is preliminary data.</text>
</comment>